<protein>
    <recommendedName>
        <fullName evidence="4">JmjC domain-containing protein</fullName>
    </recommendedName>
</protein>
<organism evidence="5 6">
    <name type="scientific">Mucilaginibacter ginsenosidivorans</name>
    <dbReference type="NCBI Taxonomy" id="398053"/>
    <lineage>
        <taxon>Bacteria</taxon>
        <taxon>Pseudomonadati</taxon>
        <taxon>Bacteroidota</taxon>
        <taxon>Sphingobacteriia</taxon>
        <taxon>Sphingobacteriales</taxon>
        <taxon>Sphingobacteriaceae</taxon>
        <taxon>Mucilaginibacter</taxon>
    </lineage>
</organism>
<sequence>MILKNKFERKDIRALMKTIDFSYLVAPLTIQEFFKDNWEKAFVHNRHENPGYFDNLVSIADIDDFLSQQNLVPEGIKVMNKGNSIPPANWTRSDTLIDGTIKTVVDPGKLIGHFNEGATIIINSADRSISRLSKACRALEQELKFRLQSNIYITPPNSQGFAMHYDPHDIFLMQIKGPKTWMIYDTGEDLPVKYRAFSHKPRLVSKFEINSGDFLYIPRGTTHEAMSSGVSTIHVNFSLKPVYGYHMVEELARIAYEKERFFRLTIPNGFQSENEQNAYLAAFKEKLNELIEKISPEQLLEKQGDHFVKEQAIDFRGKLTDSLRIEDLNGDTQVSRRTGFTCLFKTEDGKFNIYFGGQKLTIPPFIEKDIFLQFGPFTAKQIKGLATPGGKLQLVQKLIEAGYLKIDDPKHE</sequence>
<dbReference type="GO" id="GO:0032453">
    <property type="term" value="F:histone H3K4 demethylase activity"/>
    <property type="evidence" value="ECO:0007669"/>
    <property type="project" value="TreeGrafter"/>
</dbReference>
<accession>A0A5B8USE9</accession>
<evidence type="ECO:0000313" key="6">
    <source>
        <dbReference type="Proteomes" id="UP000321479"/>
    </source>
</evidence>
<name>A0A5B8USE9_9SPHI</name>
<dbReference type="EMBL" id="CP042436">
    <property type="protein sequence ID" value="QEC62027.1"/>
    <property type="molecule type" value="Genomic_DNA"/>
</dbReference>
<keyword evidence="3" id="KW-0408">Iron</keyword>
<keyword evidence="2" id="KW-0479">Metal-binding</keyword>
<gene>
    <name evidence="5" type="ORF">FRZ54_05290</name>
</gene>
<evidence type="ECO:0000259" key="4">
    <source>
        <dbReference type="PROSITE" id="PS51184"/>
    </source>
</evidence>
<dbReference type="PROSITE" id="PS51184">
    <property type="entry name" value="JMJC"/>
    <property type="match status" value="1"/>
</dbReference>
<keyword evidence="6" id="KW-1185">Reference proteome</keyword>
<dbReference type="PANTHER" id="PTHR13096:SF9">
    <property type="entry name" value="BIFUNCTIONAL LYSINE-SPECIFIC DEMETHYLASE AND HISTIDYL-HYDROXYLASE"/>
    <property type="match status" value="1"/>
</dbReference>
<dbReference type="GO" id="GO:0046872">
    <property type="term" value="F:metal ion binding"/>
    <property type="evidence" value="ECO:0007669"/>
    <property type="project" value="UniProtKB-KW"/>
</dbReference>
<dbReference type="AlphaFoldDB" id="A0A5B8USE9"/>
<dbReference type="SUPFAM" id="SSF51197">
    <property type="entry name" value="Clavaminate synthase-like"/>
    <property type="match status" value="1"/>
</dbReference>
<dbReference type="KEGG" id="mgin:FRZ54_05290"/>
<comment type="cofactor">
    <cofactor evidence="1">
        <name>Fe(2+)</name>
        <dbReference type="ChEBI" id="CHEBI:29033"/>
    </cofactor>
</comment>
<dbReference type="Pfam" id="PF08007">
    <property type="entry name" value="JmjC_2"/>
    <property type="match status" value="1"/>
</dbReference>
<dbReference type="OrthoDB" id="9764016at2"/>
<proteinExistence type="predicted"/>
<dbReference type="GO" id="GO:0051864">
    <property type="term" value="F:histone H3K36 demethylase activity"/>
    <property type="evidence" value="ECO:0007669"/>
    <property type="project" value="TreeGrafter"/>
</dbReference>
<dbReference type="InterPro" id="IPR039994">
    <property type="entry name" value="NO66-like"/>
</dbReference>
<evidence type="ECO:0000256" key="1">
    <source>
        <dbReference type="ARBA" id="ARBA00001954"/>
    </source>
</evidence>
<dbReference type="InterPro" id="IPR003347">
    <property type="entry name" value="JmjC_dom"/>
</dbReference>
<feature type="domain" description="JmjC" evidence="4">
    <location>
        <begin position="124"/>
        <end position="256"/>
    </location>
</feature>
<dbReference type="Proteomes" id="UP000321479">
    <property type="component" value="Chromosome"/>
</dbReference>
<evidence type="ECO:0000313" key="5">
    <source>
        <dbReference type="EMBL" id="QEC62027.1"/>
    </source>
</evidence>
<reference evidence="5 6" key="1">
    <citation type="journal article" date="2017" name="Curr. Microbiol.">
        <title>Mucilaginibacter ginsenosidivorans sp. nov., Isolated from Soil of Ginseng Field.</title>
        <authorList>
            <person name="Kim M.M."/>
            <person name="Siddiqi M.Z."/>
            <person name="Im W.T."/>
        </authorList>
    </citation>
    <scope>NUCLEOTIDE SEQUENCE [LARGE SCALE GENOMIC DNA]</scope>
    <source>
        <strain evidence="5 6">Gsoil 3017</strain>
    </source>
</reference>
<dbReference type="Gene3D" id="2.60.120.650">
    <property type="entry name" value="Cupin"/>
    <property type="match status" value="1"/>
</dbReference>
<evidence type="ECO:0000256" key="2">
    <source>
        <dbReference type="ARBA" id="ARBA00022723"/>
    </source>
</evidence>
<evidence type="ECO:0000256" key="3">
    <source>
        <dbReference type="ARBA" id="ARBA00023004"/>
    </source>
</evidence>
<dbReference type="PANTHER" id="PTHR13096">
    <property type="entry name" value="MINA53 MYC INDUCED NUCLEAR ANTIGEN"/>
    <property type="match status" value="1"/>
</dbReference>